<gene>
    <name evidence="2" type="ORF">LAESUDRAFT_757973</name>
</gene>
<accession>A0A165EV56</accession>
<keyword evidence="3" id="KW-1185">Reference proteome</keyword>
<dbReference type="EMBL" id="KV427617">
    <property type="protein sequence ID" value="KZT07826.1"/>
    <property type="molecule type" value="Genomic_DNA"/>
</dbReference>
<feature type="region of interest" description="Disordered" evidence="1">
    <location>
        <begin position="112"/>
        <end position="139"/>
    </location>
</feature>
<reference evidence="2 3" key="1">
    <citation type="journal article" date="2016" name="Mol. Biol. Evol.">
        <title>Comparative Genomics of Early-Diverging Mushroom-Forming Fungi Provides Insights into the Origins of Lignocellulose Decay Capabilities.</title>
        <authorList>
            <person name="Nagy L.G."/>
            <person name="Riley R."/>
            <person name="Tritt A."/>
            <person name="Adam C."/>
            <person name="Daum C."/>
            <person name="Floudas D."/>
            <person name="Sun H."/>
            <person name="Yadav J.S."/>
            <person name="Pangilinan J."/>
            <person name="Larsson K.H."/>
            <person name="Matsuura K."/>
            <person name="Barry K."/>
            <person name="Labutti K."/>
            <person name="Kuo R."/>
            <person name="Ohm R.A."/>
            <person name="Bhattacharya S.S."/>
            <person name="Shirouzu T."/>
            <person name="Yoshinaga Y."/>
            <person name="Martin F.M."/>
            <person name="Grigoriev I.V."/>
            <person name="Hibbett D.S."/>
        </authorList>
    </citation>
    <scope>NUCLEOTIDE SEQUENCE [LARGE SCALE GENOMIC DNA]</scope>
    <source>
        <strain evidence="2 3">93-53</strain>
    </source>
</reference>
<proteinExistence type="predicted"/>
<dbReference type="InParanoid" id="A0A165EV56"/>
<dbReference type="Proteomes" id="UP000076871">
    <property type="component" value="Unassembled WGS sequence"/>
</dbReference>
<dbReference type="RefSeq" id="XP_040765566.1">
    <property type="nucleotide sequence ID" value="XM_040912390.1"/>
</dbReference>
<dbReference type="AlphaFoldDB" id="A0A165EV56"/>
<evidence type="ECO:0000256" key="1">
    <source>
        <dbReference type="SAM" id="MobiDB-lite"/>
    </source>
</evidence>
<organism evidence="2 3">
    <name type="scientific">Laetiporus sulphureus 93-53</name>
    <dbReference type="NCBI Taxonomy" id="1314785"/>
    <lineage>
        <taxon>Eukaryota</taxon>
        <taxon>Fungi</taxon>
        <taxon>Dikarya</taxon>
        <taxon>Basidiomycota</taxon>
        <taxon>Agaricomycotina</taxon>
        <taxon>Agaricomycetes</taxon>
        <taxon>Polyporales</taxon>
        <taxon>Laetiporus</taxon>
    </lineage>
</organism>
<feature type="compositionally biased region" description="Polar residues" evidence="1">
    <location>
        <begin position="114"/>
        <end position="128"/>
    </location>
</feature>
<dbReference type="GeneID" id="63829418"/>
<evidence type="ECO:0000313" key="3">
    <source>
        <dbReference type="Proteomes" id="UP000076871"/>
    </source>
</evidence>
<protein>
    <submittedName>
        <fullName evidence="2">Uncharacterized protein</fullName>
    </submittedName>
</protein>
<name>A0A165EV56_9APHY</name>
<sequence length="139" mass="15432">MNRENFASVTDAYGLDELDYNEYLDNPDVGLSYSASAGAGLEDIDILMEEIEEALSSPFSPEGVRSRNAQYTIPRFTRNPGPQTLLDYDDISEYDDVELYQAFEPQFQPDVHFTGSSSYGPPTLSQCPFATHSDKSVPA</sequence>
<evidence type="ECO:0000313" key="2">
    <source>
        <dbReference type="EMBL" id="KZT07826.1"/>
    </source>
</evidence>